<evidence type="ECO:0000256" key="2">
    <source>
        <dbReference type="ARBA" id="ARBA00004656"/>
    </source>
</evidence>
<dbReference type="InterPro" id="IPR035969">
    <property type="entry name" value="Rab-GAP_TBC_sf"/>
</dbReference>
<dbReference type="Pfam" id="PF00566">
    <property type="entry name" value="RabGAP-TBC"/>
    <property type="match status" value="1"/>
</dbReference>
<evidence type="ECO:0000256" key="3">
    <source>
        <dbReference type="ARBA" id="ARBA00015455"/>
    </source>
</evidence>
<evidence type="ECO:0000313" key="8">
    <source>
        <dbReference type="Proteomes" id="UP000230750"/>
    </source>
</evidence>
<organism evidence="7 8">
    <name type="scientific">Stichopus japonicus</name>
    <name type="common">Sea cucumber</name>
    <dbReference type="NCBI Taxonomy" id="307972"/>
    <lineage>
        <taxon>Eukaryota</taxon>
        <taxon>Metazoa</taxon>
        <taxon>Echinodermata</taxon>
        <taxon>Eleutherozoa</taxon>
        <taxon>Echinozoa</taxon>
        <taxon>Holothuroidea</taxon>
        <taxon>Aspidochirotacea</taxon>
        <taxon>Aspidochirotida</taxon>
        <taxon>Stichopodidae</taxon>
        <taxon>Apostichopus</taxon>
    </lineage>
</organism>
<dbReference type="PANTHER" id="PTHR13530">
    <property type="entry name" value="TBC1 DOMAIN FAMILY MEMBER 7"/>
    <property type="match status" value="1"/>
</dbReference>
<dbReference type="OrthoDB" id="18718at2759"/>
<protein>
    <recommendedName>
        <fullName evidence="3">TBC1 domain family member 7</fullName>
    </recommendedName>
</protein>
<comment type="subcellular location">
    <subcellularLocation>
        <location evidence="1">Cytoplasm</location>
        <location evidence="1">Cytosol</location>
    </subcellularLocation>
    <subcellularLocation>
        <location evidence="2">Lysosome membrane</location>
    </subcellularLocation>
</comment>
<dbReference type="InterPro" id="IPR000195">
    <property type="entry name" value="Rab-GAP-TBC_dom"/>
</dbReference>
<keyword evidence="8" id="KW-1185">Reference proteome</keyword>
<reference evidence="7 8" key="1">
    <citation type="journal article" date="2017" name="PLoS Biol.">
        <title>The sea cucumber genome provides insights into morphological evolution and visceral regeneration.</title>
        <authorList>
            <person name="Zhang X."/>
            <person name="Sun L."/>
            <person name="Yuan J."/>
            <person name="Sun Y."/>
            <person name="Gao Y."/>
            <person name="Zhang L."/>
            <person name="Li S."/>
            <person name="Dai H."/>
            <person name="Hamel J.F."/>
            <person name="Liu C."/>
            <person name="Yu Y."/>
            <person name="Liu S."/>
            <person name="Lin W."/>
            <person name="Guo K."/>
            <person name="Jin S."/>
            <person name="Xu P."/>
            <person name="Storey K.B."/>
            <person name="Huan P."/>
            <person name="Zhang T."/>
            <person name="Zhou Y."/>
            <person name="Zhang J."/>
            <person name="Lin C."/>
            <person name="Li X."/>
            <person name="Xing L."/>
            <person name="Huo D."/>
            <person name="Sun M."/>
            <person name="Wang L."/>
            <person name="Mercier A."/>
            <person name="Li F."/>
            <person name="Yang H."/>
            <person name="Xiang J."/>
        </authorList>
    </citation>
    <scope>NUCLEOTIDE SEQUENCE [LARGE SCALE GENOMIC DNA]</scope>
    <source>
        <strain evidence="7">Shaxun</strain>
        <tissue evidence="7">Muscle</tissue>
    </source>
</reference>
<feature type="non-terminal residue" evidence="7">
    <location>
        <position position="84"/>
    </location>
</feature>
<evidence type="ECO:0000256" key="1">
    <source>
        <dbReference type="ARBA" id="ARBA00004514"/>
    </source>
</evidence>
<dbReference type="InterPro" id="IPR039842">
    <property type="entry name" value="TBC1D7"/>
</dbReference>
<evidence type="ECO:0000313" key="7">
    <source>
        <dbReference type="EMBL" id="PIK33014.1"/>
    </source>
</evidence>
<dbReference type="SUPFAM" id="SSF47923">
    <property type="entry name" value="Ypt/Rab-GAP domain of gyp1p"/>
    <property type="match status" value="1"/>
</dbReference>
<keyword evidence="4" id="KW-0458">Lysosome</keyword>
<dbReference type="Proteomes" id="UP000230750">
    <property type="component" value="Unassembled WGS sequence"/>
</dbReference>
<comment type="function">
    <text evidence="5">Non-catalytic component of the TSC-TBC complex, a multiprotein complex that acts as a negative regulator of the canonical mTORC1 complex, an evolutionarily conserved central nutrient sensor that stimulates anabolic reactions and macromolecule biosynthesis to promote cellular biomass generation and growth. The TSC-TBC complex acts as a GTPase-activating protein (GAP) for the small GTPase RHEB, a direct activator of the protein kinase activity of mTORC1. In absence of nutrients, the TSC-TBC complex inhibits mTORC1, thereby preventing phosphorylation of ribosomal protein S6 kinase (RPS6KB1 and RPS6KB2) and EIF4EBP1 (4E-BP1) by the mTORC1 signaling. The TSC-TBC complex is inactivated in response to nutrients, relieving inhibition of mTORC1.</text>
</comment>
<accession>A0A2G8JB98</accession>
<gene>
    <name evidence="7" type="ORF">BSL78_30173</name>
</gene>
<evidence type="ECO:0000259" key="6">
    <source>
        <dbReference type="PROSITE" id="PS50086"/>
    </source>
</evidence>
<dbReference type="EMBL" id="MRZV01002808">
    <property type="protein sequence ID" value="PIK33014.1"/>
    <property type="molecule type" value="Genomic_DNA"/>
</dbReference>
<dbReference type="PROSITE" id="PS50086">
    <property type="entry name" value="TBC_RABGAP"/>
    <property type="match status" value="1"/>
</dbReference>
<dbReference type="PANTHER" id="PTHR13530:SF3">
    <property type="entry name" value="TBC1 DOMAIN FAMILY MEMBER 7"/>
    <property type="match status" value="1"/>
</dbReference>
<dbReference type="GO" id="GO:0005096">
    <property type="term" value="F:GTPase activator activity"/>
    <property type="evidence" value="ECO:0007669"/>
    <property type="project" value="TreeGrafter"/>
</dbReference>
<dbReference type="GO" id="GO:0005765">
    <property type="term" value="C:lysosomal membrane"/>
    <property type="evidence" value="ECO:0007669"/>
    <property type="project" value="UniProtKB-SubCell"/>
</dbReference>
<dbReference type="Gene3D" id="1.10.472.80">
    <property type="entry name" value="Ypt/Rab-GAP domain of gyp1p, domain 3"/>
    <property type="match status" value="1"/>
</dbReference>
<evidence type="ECO:0000256" key="4">
    <source>
        <dbReference type="ARBA" id="ARBA00023228"/>
    </source>
</evidence>
<dbReference type="GO" id="GO:0005829">
    <property type="term" value="C:cytosol"/>
    <property type="evidence" value="ECO:0007669"/>
    <property type="project" value="UniProtKB-SubCell"/>
</dbReference>
<evidence type="ECO:0000256" key="5">
    <source>
        <dbReference type="ARBA" id="ARBA00046045"/>
    </source>
</evidence>
<sequence>MASAVMNMYDGNDVDCYWITSQFYKLWMKYNNLQSMPGIFQAILKKEDSELHGHLDKIRVLSRLPYNSWFLSVFSSVFPAEVLA</sequence>
<comment type="caution">
    <text evidence="7">The sequence shown here is derived from an EMBL/GenBank/DDBJ whole genome shotgun (WGS) entry which is preliminary data.</text>
</comment>
<dbReference type="GO" id="GO:0032007">
    <property type="term" value="P:negative regulation of TOR signaling"/>
    <property type="evidence" value="ECO:0007669"/>
    <property type="project" value="TreeGrafter"/>
</dbReference>
<proteinExistence type="predicted"/>
<name>A0A2G8JB98_STIJA</name>
<dbReference type="AlphaFoldDB" id="A0A2G8JB98"/>
<feature type="domain" description="Rab-GAP TBC" evidence="6">
    <location>
        <begin position="1"/>
        <end position="84"/>
    </location>
</feature>